<protein>
    <submittedName>
        <fullName evidence="1">Uncharacterized protein</fullName>
    </submittedName>
</protein>
<reference evidence="1" key="2">
    <citation type="submission" date="2020-09" db="EMBL/GenBank/DDBJ databases">
        <authorList>
            <person name="Sun Q."/>
            <person name="Ohkuma M."/>
        </authorList>
    </citation>
    <scope>NUCLEOTIDE SEQUENCE</scope>
    <source>
        <strain evidence="1">JCM 4637</strain>
    </source>
</reference>
<accession>A0A918X2Z3</accession>
<gene>
    <name evidence="1" type="ORF">GCM10010334_59260</name>
</gene>
<proteinExistence type="predicted"/>
<sequence length="279" mass="29030">MALTACGTETLSAESPPADWAPRMRAVAKAWEGSAALTAMQRGFHPLARFRTTVPPGGLRSAADRTAHLKGAYVVAGELPDTRPQPRATWPDGTTRKAATLTAREAVEFLGEGSNDPDGGHTLKVTGARLGTTEVATSRGPTRVPAWLFTVAGYDAPFTYPALAAPTFPDSPIAPLPRLYGADAAATGGPGSVTVEGRTLTVTVTHGSCTGPSAVKALESGDTVVLAVSVLPRKRPRGPDEGCDLALRHSRATVELARPVGDRILLEAQQGIPVQQSLD</sequence>
<evidence type="ECO:0000313" key="2">
    <source>
        <dbReference type="Proteomes" id="UP000638353"/>
    </source>
</evidence>
<dbReference type="EMBL" id="BMVC01000013">
    <property type="protein sequence ID" value="GHD07075.1"/>
    <property type="molecule type" value="Genomic_DNA"/>
</dbReference>
<comment type="caution">
    <text evidence="1">The sequence shown here is derived from an EMBL/GenBank/DDBJ whole genome shotgun (WGS) entry which is preliminary data.</text>
</comment>
<name>A0A918X2Z3_9ACTN</name>
<dbReference type="AlphaFoldDB" id="A0A918X2Z3"/>
<dbReference type="Proteomes" id="UP000638353">
    <property type="component" value="Unassembled WGS sequence"/>
</dbReference>
<evidence type="ECO:0000313" key="1">
    <source>
        <dbReference type="EMBL" id="GHD07075.1"/>
    </source>
</evidence>
<reference evidence="1" key="1">
    <citation type="journal article" date="2014" name="Int. J. Syst. Evol. Microbiol.">
        <title>Complete genome sequence of Corynebacterium casei LMG S-19264T (=DSM 44701T), isolated from a smear-ripened cheese.</title>
        <authorList>
            <consortium name="US DOE Joint Genome Institute (JGI-PGF)"/>
            <person name="Walter F."/>
            <person name="Albersmeier A."/>
            <person name="Kalinowski J."/>
            <person name="Ruckert C."/>
        </authorList>
    </citation>
    <scope>NUCLEOTIDE SEQUENCE</scope>
    <source>
        <strain evidence="1">JCM 4637</strain>
    </source>
</reference>
<organism evidence="1 2">
    <name type="scientific">Streptomyces finlayi</name>
    <dbReference type="NCBI Taxonomy" id="67296"/>
    <lineage>
        <taxon>Bacteria</taxon>
        <taxon>Bacillati</taxon>
        <taxon>Actinomycetota</taxon>
        <taxon>Actinomycetes</taxon>
        <taxon>Kitasatosporales</taxon>
        <taxon>Streptomycetaceae</taxon>
        <taxon>Streptomyces</taxon>
    </lineage>
</organism>